<dbReference type="GO" id="GO:0006508">
    <property type="term" value="P:proteolysis"/>
    <property type="evidence" value="ECO:0007669"/>
    <property type="project" value="UniProtKB-KW"/>
</dbReference>
<evidence type="ECO:0000256" key="6">
    <source>
        <dbReference type="ARBA" id="ARBA00023157"/>
    </source>
</evidence>
<dbReference type="InterPro" id="IPR013201">
    <property type="entry name" value="Prot_inhib_I29"/>
</dbReference>
<dbReference type="PROSITE" id="PS00639">
    <property type="entry name" value="THIOL_PROTEASE_HIS"/>
    <property type="match status" value="1"/>
</dbReference>
<dbReference type="SUPFAM" id="SSF54001">
    <property type="entry name" value="Cysteine proteinases"/>
    <property type="match status" value="1"/>
</dbReference>
<evidence type="ECO:0000256" key="2">
    <source>
        <dbReference type="ARBA" id="ARBA00022670"/>
    </source>
</evidence>
<dbReference type="InterPro" id="IPR025660">
    <property type="entry name" value="Pept_his_AS"/>
</dbReference>
<evidence type="ECO:0000256" key="1">
    <source>
        <dbReference type="ARBA" id="ARBA00008455"/>
    </source>
</evidence>
<dbReference type="GO" id="GO:0008234">
    <property type="term" value="F:cysteine-type peptidase activity"/>
    <property type="evidence" value="ECO:0007669"/>
    <property type="project" value="UniProtKB-KW"/>
</dbReference>
<dbReference type="PRINTS" id="PR00705">
    <property type="entry name" value="PAPAIN"/>
</dbReference>
<evidence type="ECO:0000259" key="8">
    <source>
        <dbReference type="SMART" id="SM00645"/>
    </source>
</evidence>
<comment type="similarity">
    <text evidence="1">Belongs to the peptidase C1 family.</text>
</comment>
<dbReference type="Proteomes" id="UP001356427">
    <property type="component" value="Unassembled WGS sequence"/>
</dbReference>
<keyword evidence="11" id="KW-1185">Reference proteome</keyword>
<feature type="domain" description="Peptidase C1A papain C-terminal" evidence="8">
    <location>
        <begin position="309"/>
        <end position="529"/>
    </location>
</feature>
<keyword evidence="5" id="KW-0865">Zymogen</keyword>
<dbReference type="InterPro" id="IPR038765">
    <property type="entry name" value="Papain-like_cys_pep_sf"/>
</dbReference>
<keyword evidence="3" id="KW-0378">Hydrolase</keyword>
<evidence type="ECO:0000256" key="5">
    <source>
        <dbReference type="ARBA" id="ARBA00023145"/>
    </source>
</evidence>
<dbReference type="InterPro" id="IPR013128">
    <property type="entry name" value="Peptidase_C1A"/>
</dbReference>
<keyword evidence="4" id="KW-0788">Thiol protease</keyword>
<comment type="caution">
    <text evidence="10">The sequence shown here is derived from an EMBL/GenBank/DDBJ whole genome shotgun (WGS) entry which is preliminary data.</text>
</comment>
<name>A0AAN8M5M8_9TELE</name>
<dbReference type="InterPro" id="IPR025661">
    <property type="entry name" value="Pept_asp_AS"/>
</dbReference>
<dbReference type="Pfam" id="PF00112">
    <property type="entry name" value="Peptidase_C1"/>
    <property type="match status" value="1"/>
</dbReference>
<dbReference type="AlphaFoldDB" id="A0AAN8M5M8"/>
<dbReference type="Pfam" id="PF08246">
    <property type="entry name" value="Inhibitor_I29"/>
    <property type="match status" value="1"/>
</dbReference>
<dbReference type="CDD" id="cd02248">
    <property type="entry name" value="Peptidase_C1A"/>
    <property type="match status" value="1"/>
</dbReference>
<evidence type="ECO:0000313" key="11">
    <source>
        <dbReference type="Proteomes" id="UP001356427"/>
    </source>
</evidence>
<protein>
    <submittedName>
        <fullName evidence="10">Uncharacterized protein</fullName>
    </submittedName>
</protein>
<feature type="compositionally biased region" description="Polar residues" evidence="7">
    <location>
        <begin position="178"/>
        <end position="187"/>
    </location>
</feature>
<dbReference type="SMART" id="SM00645">
    <property type="entry name" value="Pept_C1"/>
    <property type="match status" value="1"/>
</dbReference>
<reference evidence="10 11" key="1">
    <citation type="submission" date="2021-04" db="EMBL/GenBank/DDBJ databases">
        <authorList>
            <person name="De Guttry C."/>
            <person name="Zahm M."/>
            <person name="Klopp C."/>
            <person name="Cabau C."/>
            <person name="Louis A."/>
            <person name="Berthelot C."/>
            <person name="Parey E."/>
            <person name="Roest Crollius H."/>
            <person name="Montfort J."/>
            <person name="Robinson-Rechavi M."/>
            <person name="Bucao C."/>
            <person name="Bouchez O."/>
            <person name="Gislard M."/>
            <person name="Lluch J."/>
            <person name="Milhes M."/>
            <person name="Lampietro C."/>
            <person name="Lopez Roques C."/>
            <person name="Donnadieu C."/>
            <person name="Braasch I."/>
            <person name="Desvignes T."/>
            <person name="Postlethwait J."/>
            <person name="Bobe J."/>
            <person name="Wedekind C."/>
            <person name="Guiguen Y."/>
        </authorList>
    </citation>
    <scope>NUCLEOTIDE SEQUENCE [LARGE SCALE GENOMIC DNA]</scope>
    <source>
        <strain evidence="10">Cs_M1</strain>
        <tissue evidence="10">Blood</tissue>
    </source>
</reference>
<evidence type="ECO:0000313" key="10">
    <source>
        <dbReference type="EMBL" id="KAK6322734.1"/>
    </source>
</evidence>
<accession>A0AAN8M5M8</accession>
<proteinExistence type="inferred from homology"/>
<evidence type="ECO:0000256" key="4">
    <source>
        <dbReference type="ARBA" id="ARBA00022807"/>
    </source>
</evidence>
<evidence type="ECO:0000256" key="7">
    <source>
        <dbReference type="SAM" id="MobiDB-lite"/>
    </source>
</evidence>
<dbReference type="PROSITE" id="PS00139">
    <property type="entry name" value="THIOL_PROTEASE_CYS"/>
    <property type="match status" value="1"/>
</dbReference>
<feature type="compositionally biased region" description="Basic and acidic residues" evidence="7">
    <location>
        <begin position="89"/>
        <end position="109"/>
    </location>
</feature>
<dbReference type="EMBL" id="JAGTTL010000005">
    <property type="protein sequence ID" value="KAK6322734.1"/>
    <property type="molecule type" value="Genomic_DNA"/>
</dbReference>
<organism evidence="10 11">
    <name type="scientific">Coregonus suidteri</name>
    <dbReference type="NCBI Taxonomy" id="861788"/>
    <lineage>
        <taxon>Eukaryota</taxon>
        <taxon>Metazoa</taxon>
        <taxon>Chordata</taxon>
        <taxon>Craniata</taxon>
        <taxon>Vertebrata</taxon>
        <taxon>Euteleostomi</taxon>
        <taxon>Actinopterygii</taxon>
        <taxon>Neopterygii</taxon>
        <taxon>Teleostei</taxon>
        <taxon>Protacanthopterygii</taxon>
        <taxon>Salmoniformes</taxon>
        <taxon>Salmonidae</taxon>
        <taxon>Coregoninae</taxon>
        <taxon>Coregonus</taxon>
    </lineage>
</organism>
<keyword evidence="6" id="KW-1015">Disulfide bond</keyword>
<dbReference type="InterPro" id="IPR039417">
    <property type="entry name" value="Peptidase_C1A_papain-like"/>
</dbReference>
<sequence length="530" mass="60342">MTKLQYLNVYLTERLMQAAEEILGVVGDTISEYQEEIARTKRENQYLKRHLITPVLPAPQPILSWVSEQQTPPEQQHCEQEWSPGLGQRDPEPTQIKEEQSELRTRQEEEQIQGPEADTKEDSISIPTCVKSDCDQEPPQPTHLPQTVENRERDSLLTNTTGQIKTEPDGEGYGVSLSEPTSNSHQSQPLSAQQHAVLSVSVQPAHDERTSTRFDSQLEDHWHLWKNWHSKNYHEREEGWRRMVWEKNLKKIEMHNLEHTMGKHSYRLGMNHFGDMTNEEFRQTMNGYKQTTERKFKGSLFMEPNYLQAPKAVDWREKGYVTPVKDQGSCGSCWAFSCTGAMEGQQFRKTGKLVSLSEQNLVDCSRPEGNEGCNGGLMDQAFQYIQDNAGLDTEESYPYVGNDEDPCHYKPEFSAANDTGFVDIPSGKEHAMMKAVAAVGPVSVAIDAGHESFQFYESGIYYEKECSSEELDHGVLVVGYGFEGEDVDGKKYWIVKNSWSEKWGDKGYIYMAKDRKNHCGIATAASYPLV</sequence>
<dbReference type="FunFam" id="3.90.70.10:FF:000332">
    <property type="entry name" value="Cathepsin L1"/>
    <property type="match status" value="1"/>
</dbReference>
<gene>
    <name evidence="10" type="ORF">J4Q44_G00075260</name>
</gene>
<dbReference type="InterPro" id="IPR000668">
    <property type="entry name" value="Peptidase_C1A_C"/>
</dbReference>
<evidence type="ECO:0000259" key="9">
    <source>
        <dbReference type="SMART" id="SM00848"/>
    </source>
</evidence>
<dbReference type="PROSITE" id="PS00640">
    <property type="entry name" value="THIOL_PROTEASE_ASN"/>
    <property type="match status" value="1"/>
</dbReference>
<feature type="region of interest" description="Disordered" evidence="7">
    <location>
        <begin position="68"/>
        <end position="187"/>
    </location>
</feature>
<dbReference type="Gene3D" id="3.90.70.10">
    <property type="entry name" value="Cysteine proteinases"/>
    <property type="match status" value="1"/>
</dbReference>
<dbReference type="SMART" id="SM00848">
    <property type="entry name" value="Inhibitor_I29"/>
    <property type="match status" value="1"/>
</dbReference>
<dbReference type="InterPro" id="IPR000169">
    <property type="entry name" value="Pept_cys_AS"/>
</dbReference>
<evidence type="ECO:0000256" key="3">
    <source>
        <dbReference type="ARBA" id="ARBA00022801"/>
    </source>
</evidence>
<keyword evidence="2" id="KW-0645">Protease</keyword>
<dbReference type="PANTHER" id="PTHR12411">
    <property type="entry name" value="CYSTEINE PROTEASE FAMILY C1-RELATED"/>
    <property type="match status" value="1"/>
</dbReference>
<feature type="domain" description="Cathepsin propeptide inhibitor" evidence="9">
    <location>
        <begin position="222"/>
        <end position="281"/>
    </location>
</feature>